<protein>
    <submittedName>
        <fullName evidence="2">Uncharacterized protein</fullName>
    </submittedName>
</protein>
<proteinExistence type="predicted"/>
<dbReference type="Proteomes" id="UP000266841">
    <property type="component" value="Unassembled WGS sequence"/>
</dbReference>
<dbReference type="EMBL" id="AGNL01045221">
    <property type="protein sequence ID" value="EJK48990.1"/>
    <property type="molecule type" value="Genomic_DNA"/>
</dbReference>
<feature type="compositionally biased region" description="Basic and acidic residues" evidence="1">
    <location>
        <begin position="80"/>
        <end position="95"/>
    </location>
</feature>
<evidence type="ECO:0000313" key="2">
    <source>
        <dbReference type="EMBL" id="EJK48990.1"/>
    </source>
</evidence>
<dbReference type="AlphaFoldDB" id="K0R7P3"/>
<feature type="region of interest" description="Disordered" evidence="1">
    <location>
        <begin position="1"/>
        <end position="95"/>
    </location>
</feature>
<keyword evidence="3" id="KW-1185">Reference proteome</keyword>
<reference evidence="2 3" key="1">
    <citation type="journal article" date="2012" name="Genome Biol.">
        <title>Genome and low-iron response of an oceanic diatom adapted to chronic iron limitation.</title>
        <authorList>
            <person name="Lommer M."/>
            <person name="Specht M."/>
            <person name="Roy A.S."/>
            <person name="Kraemer L."/>
            <person name="Andreson R."/>
            <person name="Gutowska M.A."/>
            <person name="Wolf J."/>
            <person name="Bergner S.V."/>
            <person name="Schilhabel M.B."/>
            <person name="Klostermeier U.C."/>
            <person name="Beiko R.G."/>
            <person name="Rosenstiel P."/>
            <person name="Hippler M."/>
            <person name="Laroche J."/>
        </authorList>
    </citation>
    <scope>NUCLEOTIDE SEQUENCE [LARGE SCALE GENOMIC DNA]</scope>
    <source>
        <strain evidence="2 3">CCMP1005</strain>
    </source>
</reference>
<accession>K0R7P3</accession>
<sequence>GSPSAEEVGPGLAPRWQSEPGGRAAPSPGGTDVGRRTGRRVAPSAGGRTREETWGAKGDGPPSRPAPAVRRGREDDDEGDGRASPEDERRSPPEA</sequence>
<evidence type="ECO:0000256" key="1">
    <source>
        <dbReference type="SAM" id="MobiDB-lite"/>
    </source>
</evidence>
<name>K0R7P3_THAOC</name>
<comment type="caution">
    <text evidence="2">The sequence shown here is derived from an EMBL/GenBank/DDBJ whole genome shotgun (WGS) entry which is preliminary data.</text>
</comment>
<gene>
    <name evidence="2" type="ORF">THAOC_32172</name>
</gene>
<feature type="non-terminal residue" evidence="2">
    <location>
        <position position="1"/>
    </location>
</feature>
<organism evidence="2 3">
    <name type="scientific">Thalassiosira oceanica</name>
    <name type="common">Marine diatom</name>
    <dbReference type="NCBI Taxonomy" id="159749"/>
    <lineage>
        <taxon>Eukaryota</taxon>
        <taxon>Sar</taxon>
        <taxon>Stramenopiles</taxon>
        <taxon>Ochrophyta</taxon>
        <taxon>Bacillariophyta</taxon>
        <taxon>Coscinodiscophyceae</taxon>
        <taxon>Thalassiosirophycidae</taxon>
        <taxon>Thalassiosirales</taxon>
        <taxon>Thalassiosiraceae</taxon>
        <taxon>Thalassiosira</taxon>
    </lineage>
</organism>
<evidence type="ECO:0000313" key="3">
    <source>
        <dbReference type="Proteomes" id="UP000266841"/>
    </source>
</evidence>